<dbReference type="Proteomes" id="UP000319004">
    <property type="component" value="Chromosome"/>
</dbReference>
<name>A0A518HSU2_9BACT</name>
<protein>
    <recommendedName>
        <fullName evidence="3">RiboL-PSP-HEPN domain-containing protein</fullName>
    </recommendedName>
</protein>
<dbReference type="EMBL" id="CP037423">
    <property type="protein sequence ID" value="QDV43907.1"/>
    <property type="molecule type" value="Genomic_DNA"/>
</dbReference>
<accession>A0A518HSU2</accession>
<reference evidence="1 2" key="1">
    <citation type="submission" date="2019-03" db="EMBL/GenBank/DDBJ databases">
        <title>Deep-cultivation of Planctomycetes and their phenomic and genomic characterization uncovers novel biology.</title>
        <authorList>
            <person name="Wiegand S."/>
            <person name="Jogler M."/>
            <person name="Boedeker C."/>
            <person name="Pinto D."/>
            <person name="Vollmers J."/>
            <person name="Rivas-Marin E."/>
            <person name="Kohn T."/>
            <person name="Peeters S.H."/>
            <person name="Heuer A."/>
            <person name="Rast P."/>
            <person name="Oberbeckmann S."/>
            <person name="Bunk B."/>
            <person name="Jeske O."/>
            <person name="Meyerdierks A."/>
            <person name="Storesund J.E."/>
            <person name="Kallscheuer N."/>
            <person name="Luecker S."/>
            <person name="Lage O.M."/>
            <person name="Pohl T."/>
            <person name="Merkel B.J."/>
            <person name="Hornburger P."/>
            <person name="Mueller R.-W."/>
            <person name="Bruemmer F."/>
            <person name="Labrenz M."/>
            <person name="Spormann A.M."/>
            <person name="Op den Camp H."/>
            <person name="Overmann J."/>
            <person name="Amann R."/>
            <person name="Jetten M.S.M."/>
            <person name="Mascher T."/>
            <person name="Medema M.H."/>
            <person name="Devos D.P."/>
            <person name="Kaster A.-K."/>
            <person name="Ovreas L."/>
            <person name="Rohde M."/>
            <person name="Galperin M.Y."/>
            <person name="Jogler C."/>
        </authorList>
    </citation>
    <scope>NUCLEOTIDE SEQUENCE [LARGE SCALE GENOMIC DNA]</scope>
    <source>
        <strain evidence="1 2">Enr13</strain>
    </source>
</reference>
<sequence length="95" mass="10696">MRAGVLENIYSQRLGVKRLSRQPSIQADLGSTIPQTVEHLLRTKLDGFITRRNQIIHRGPAYYTSSETEIKEAAKVFETLVMGCAEALDKHLQSL</sequence>
<dbReference type="AlphaFoldDB" id="A0A518HSU2"/>
<gene>
    <name evidence="1" type="ORF">Enr13x_37670</name>
</gene>
<evidence type="ECO:0000313" key="1">
    <source>
        <dbReference type="EMBL" id="QDV43907.1"/>
    </source>
</evidence>
<dbReference type="KEGG" id="snep:Enr13x_37670"/>
<keyword evidence="2" id="KW-1185">Reference proteome</keyword>
<evidence type="ECO:0000313" key="2">
    <source>
        <dbReference type="Proteomes" id="UP000319004"/>
    </source>
</evidence>
<organism evidence="1 2">
    <name type="scientific">Stieleria neptunia</name>
    <dbReference type="NCBI Taxonomy" id="2527979"/>
    <lineage>
        <taxon>Bacteria</taxon>
        <taxon>Pseudomonadati</taxon>
        <taxon>Planctomycetota</taxon>
        <taxon>Planctomycetia</taxon>
        <taxon>Pirellulales</taxon>
        <taxon>Pirellulaceae</taxon>
        <taxon>Stieleria</taxon>
    </lineage>
</organism>
<evidence type="ECO:0008006" key="3">
    <source>
        <dbReference type="Google" id="ProtNLM"/>
    </source>
</evidence>
<proteinExistence type="predicted"/>